<dbReference type="InterPro" id="IPR000792">
    <property type="entry name" value="Tscrpt_reg_LuxR_C"/>
</dbReference>
<keyword evidence="4" id="KW-0804">Transcription</keyword>
<feature type="domain" description="HTH luxR-type" evidence="6">
    <location>
        <begin position="144"/>
        <end position="209"/>
    </location>
</feature>
<protein>
    <submittedName>
        <fullName evidence="8">Response regulator transcription factor</fullName>
    </submittedName>
</protein>
<dbReference type="Proteomes" id="UP000295756">
    <property type="component" value="Chromosome"/>
</dbReference>
<keyword evidence="9" id="KW-1185">Reference proteome</keyword>
<dbReference type="EMBL" id="CP037939">
    <property type="protein sequence ID" value="QBR46896.1"/>
    <property type="molecule type" value="Genomic_DNA"/>
</dbReference>
<evidence type="ECO:0000313" key="9">
    <source>
        <dbReference type="Proteomes" id="UP000295756"/>
    </source>
</evidence>
<dbReference type="InterPro" id="IPR058245">
    <property type="entry name" value="NreC/VraR/RcsB-like_REC"/>
</dbReference>
<evidence type="ECO:0000256" key="4">
    <source>
        <dbReference type="ARBA" id="ARBA00023163"/>
    </source>
</evidence>
<reference evidence="8 9" key="1">
    <citation type="submission" date="2019-03" db="EMBL/GenBank/DDBJ databases">
        <title>Complete Genome Sequence of Leuconostoc kimchii strain NKJ218 Isolated from Homemade Kimchi.</title>
        <authorList>
            <person name="Jung J.Y."/>
            <person name="Jin H.M."/>
            <person name="Jung J.-W."/>
            <person name="Lee S.-Y."/>
            <person name="Ryu B.-G."/>
            <person name="Han S.-S."/>
            <person name="Kang H.K."/>
            <person name="Choi H.W."/>
            <person name="Chung E.J."/>
            <person name="Choi K.-M."/>
        </authorList>
    </citation>
    <scope>NUCLEOTIDE SEQUENCE [LARGE SCALE GENOMIC DNA]</scope>
    <source>
        <strain evidence="8 9">NKJ218</strain>
    </source>
</reference>
<evidence type="ECO:0000256" key="2">
    <source>
        <dbReference type="ARBA" id="ARBA00023015"/>
    </source>
</evidence>
<dbReference type="InterPro" id="IPR016032">
    <property type="entry name" value="Sig_transdc_resp-reg_C-effctor"/>
</dbReference>
<keyword evidence="2" id="KW-0805">Transcription regulation</keyword>
<dbReference type="InterPro" id="IPR001789">
    <property type="entry name" value="Sig_transdc_resp-reg_receiver"/>
</dbReference>
<evidence type="ECO:0000259" key="6">
    <source>
        <dbReference type="PROSITE" id="PS50043"/>
    </source>
</evidence>
<dbReference type="SMART" id="SM00421">
    <property type="entry name" value="HTH_LUXR"/>
    <property type="match status" value="1"/>
</dbReference>
<dbReference type="Pfam" id="PF00196">
    <property type="entry name" value="GerE"/>
    <property type="match status" value="1"/>
</dbReference>
<keyword evidence="1 5" id="KW-0597">Phosphoprotein</keyword>
<dbReference type="PRINTS" id="PR00038">
    <property type="entry name" value="HTHLUXR"/>
</dbReference>
<feature type="modified residue" description="4-aspartylphosphate" evidence="5">
    <location>
        <position position="55"/>
    </location>
</feature>
<dbReference type="CDD" id="cd06170">
    <property type="entry name" value="LuxR_C_like"/>
    <property type="match status" value="1"/>
</dbReference>
<gene>
    <name evidence="8" type="ORF">EW139_01625</name>
</gene>
<dbReference type="PANTHER" id="PTHR43214:SF37">
    <property type="entry name" value="TRANSCRIPTIONAL REGULATORY PROTEIN YDFI"/>
    <property type="match status" value="1"/>
</dbReference>
<dbReference type="Pfam" id="PF00072">
    <property type="entry name" value="Response_reg"/>
    <property type="match status" value="1"/>
</dbReference>
<accession>A0ABX5SL65</accession>
<evidence type="ECO:0000256" key="5">
    <source>
        <dbReference type="PROSITE-ProRule" id="PRU00169"/>
    </source>
</evidence>
<dbReference type="RefSeq" id="WP_013975323.1">
    <property type="nucleotide sequence ID" value="NZ_CP037939.1"/>
</dbReference>
<dbReference type="SUPFAM" id="SSF46894">
    <property type="entry name" value="C-terminal effector domain of the bipartite response regulators"/>
    <property type="match status" value="1"/>
</dbReference>
<dbReference type="CDD" id="cd17535">
    <property type="entry name" value="REC_NarL-like"/>
    <property type="match status" value="1"/>
</dbReference>
<keyword evidence="3" id="KW-0238">DNA-binding</keyword>
<dbReference type="PANTHER" id="PTHR43214">
    <property type="entry name" value="TWO-COMPONENT RESPONSE REGULATOR"/>
    <property type="match status" value="1"/>
</dbReference>
<evidence type="ECO:0000259" key="7">
    <source>
        <dbReference type="PROSITE" id="PS50110"/>
    </source>
</evidence>
<evidence type="ECO:0000256" key="1">
    <source>
        <dbReference type="ARBA" id="ARBA00022553"/>
    </source>
</evidence>
<dbReference type="Gene3D" id="3.40.50.2300">
    <property type="match status" value="1"/>
</dbReference>
<feature type="domain" description="Response regulatory" evidence="7">
    <location>
        <begin position="4"/>
        <end position="120"/>
    </location>
</feature>
<dbReference type="SUPFAM" id="SSF52172">
    <property type="entry name" value="CheY-like"/>
    <property type="match status" value="1"/>
</dbReference>
<dbReference type="PROSITE" id="PS50110">
    <property type="entry name" value="RESPONSE_REGULATORY"/>
    <property type="match status" value="1"/>
</dbReference>
<dbReference type="InterPro" id="IPR011006">
    <property type="entry name" value="CheY-like_superfamily"/>
</dbReference>
<dbReference type="PROSITE" id="PS50043">
    <property type="entry name" value="HTH_LUXR_2"/>
    <property type="match status" value="1"/>
</dbReference>
<name>A0ABX5SL65_9LACO</name>
<dbReference type="InterPro" id="IPR039420">
    <property type="entry name" value="WalR-like"/>
</dbReference>
<dbReference type="SMART" id="SM00448">
    <property type="entry name" value="REC"/>
    <property type="match status" value="1"/>
</dbReference>
<evidence type="ECO:0000256" key="3">
    <source>
        <dbReference type="ARBA" id="ARBA00023125"/>
    </source>
</evidence>
<organism evidence="8 9">
    <name type="scientific">Leuconostoc kimchii</name>
    <dbReference type="NCBI Taxonomy" id="136609"/>
    <lineage>
        <taxon>Bacteria</taxon>
        <taxon>Bacillati</taxon>
        <taxon>Bacillota</taxon>
        <taxon>Bacilli</taxon>
        <taxon>Lactobacillales</taxon>
        <taxon>Lactobacillaceae</taxon>
        <taxon>Leuconostoc</taxon>
    </lineage>
</organism>
<sequence length="211" mass="23622">MTKKIMVVDNHFIIREGLKLIFESIDDFDVIYEANDGQQAINMLKNKKPDLILLDIIMENIDGFGVMTYVNQYCPEIPVVVLTTVDTGENIKKMLSLGAKSYLLKDASTEMIANTVVNAVQGNTILQNKITEIISNDELYETQNNKNIFNLNPTEVEILSAISQGSKIKNIALKLHLSERTIKNHLTVVYDKMNVSSGVEAIALAVRNHII</sequence>
<proteinExistence type="predicted"/>
<evidence type="ECO:0000313" key="8">
    <source>
        <dbReference type="EMBL" id="QBR46896.1"/>
    </source>
</evidence>